<dbReference type="GO" id="GO:0050660">
    <property type="term" value="F:flavin adenine dinucleotide binding"/>
    <property type="evidence" value="ECO:0007669"/>
    <property type="project" value="UniProtKB-UniRule"/>
</dbReference>
<dbReference type="GO" id="GO:0005829">
    <property type="term" value="C:cytosol"/>
    <property type="evidence" value="ECO:0007669"/>
    <property type="project" value="TreeGrafter"/>
</dbReference>
<keyword evidence="11" id="KW-0963">Cytoplasm</keyword>
<dbReference type="GO" id="GO:0002098">
    <property type="term" value="P:tRNA wobble uridine modification"/>
    <property type="evidence" value="ECO:0007669"/>
    <property type="project" value="InterPro"/>
</dbReference>
<dbReference type="NCBIfam" id="TIGR00136">
    <property type="entry name" value="mnmG_gidA"/>
    <property type="match status" value="1"/>
</dbReference>
<keyword evidence="5 11" id="KW-0285">Flavoprotein</keyword>
<dbReference type="FunFam" id="1.10.150.570:FF:000001">
    <property type="entry name" value="tRNA uridine 5-carboxymethylaminomethyl modification enzyme MnmG"/>
    <property type="match status" value="1"/>
</dbReference>
<accession>A0A101GYV7</accession>
<evidence type="ECO:0000256" key="5">
    <source>
        <dbReference type="ARBA" id="ARBA00022630"/>
    </source>
</evidence>
<comment type="subunit">
    <text evidence="9 11">Homodimer. Heterotetramer of two MnmE and two MnmG subunits.</text>
</comment>
<comment type="subcellular location">
    <subcellularLocation>
        <location evidence="11">Cytoplasm</location>
    </subcellularLocation>
</comment>
<comment type="caution">
    <text evidence="14">The sequence shown here is derived from an EMBL/GenBank/DDBJ whole genome shotgun (WGS) entry which is preliminary data.</text>
</comment>
<dbReference type="PANTHER" id="PTHR11806">
    <property type="entry name" value="GLUCOSE INHIBITED DIVISION PROTEIN A"/>
    <property type="match status" value="1"/>
</dbReference>
<dbReference type="InterPro" id="IPR047001">
    <property type="entry name" value="MnmG_C_subdom"/>
</dbReference>
<dbReference type="InterPro" id="IPR036188">
    <property type="entry name" value="FAD/NAD-bd_sf"/>
</dbReference>
<dbReference type="SUPFAM" id="SSF51905">
    <property type="entry name" value="FAD/NAD(P)-binding domain"/>
    <property type="match status" value="1"/>
</dbReference>
<evidence type="ECO:0000256" key="8">
    <source>
        <dbReference type="ARBA" id="ARBA00023027"/>
    </source>
</evidence>
<evidence type="ECO:0000313" key="14">
    <source>
        <dbReference type="EMBL" id="KUK67208.1"/>
    </source>
</evidence>
<keyword evidence="7 11" id="KW-0274">FAD</keyword>
<dbReference type="GO" id="GO:0030488">
    <property type="term" value="P:tRNA methylation"/>
    <property type="evidence" value="ECO:0007669"/>
    <property type="project" value="TreeGrafter"/>
</dbReference>
<evidence type="ECO:0000313" key="18">
    <source>
        <dbReference type="Proteomes" id="UP000264215"/>
    </source>
</evidence>
<evidence type="ECO:0000256" key="6">
    <source>
        <dbReference type="ARBA" id="ARBA00022694"/>
    </source>
</evidence>
<dbReference type="SMART" id="SM01228">
    <property type="entry name" value="GIDA_assoc_3"/>
    <property type="match status" value="1"/>
</dbReference>
<sequence>MRSNKRDYEFDIIVIGAGHAGIEAGLVSARMGMRTLVLNINLDTVGWTPCNPAMGGPAKGIVVREVDVLGGEMAKSTDRASLNIRVLNTSKGAAVRALRAQVDKNRYSQIMKRALEMQDNLQLQSGIVKAIETEKGRVTGIVTHFGLRYSARSVIVSSGTFLGGKIFIGPHEFPAGRLGEFPATELTGSLKSIGFEMRRFKTGTPARIAGRSIDFDRMERQGTAQSQLAFSYFSEPFVLADDHPCWLTRTNERTHDIIKRDLHFSPLYGDVKLIDSRGPRYCPSIEDKVIKFSSKESHQLFVEPESALSDEYYLNGLSTSLPYETQLEMIRTIPGLERAEIVRPAYAVEYDYIDPTQLFSTLESKRVENLYFAGQVNGTSGYEEAAGQGLIAGINASAKLMGEEQLVLGRSEAYIGVMIDDLVTKGVDEPYRLLTSRAEYRLLLRHDNAHIRLSEYGWRYGLIPEWFREKVVRSTLEIKSQLVRLDKTTVMPSEGLNQLLLSKGSTRLDSATRLSALMKRAGVCYRDISVYDPEPILDDDVIEQVEIEIKYRGYVERLKEEVRRLEEIDEDLIPIDLDYDGVSNLSTEGKEKLKKTKPASIGQATRIPGLTPSDIMNLSFHIKRKKKS</sequence>
<dbReference type="EMBL" id="LGGW01000004">
    <property type="protein sequence ID" value="KUK91326.1"/>
    <property type="molecule type" value="Genomic_DNA"/>
</dbReference>
<dbReference type="Gene3D" id="1.10.10.1800">
    <property type="entry name" value="tRNA uridine 5-carboxymethylaminomethyl modification enzyme MnmG/GidA"/>
    <property type="match status" value="1"/>
</dbReference>
<dbReference type="PROSITE" id="PS01281">
    <property type="entry name" value="GIDA_2"/>
    <property type="match status" value="1"/>
</dbReference>
<dbReference type="Gene3D" id="1.10.150.570">
    <property type="entry name" value="GidA associated domain, C-terminal subdomain"/>
    <property type="match status" value="1"/>
</dbReference>
<evidence type="ECO:0000256" key="1">
    <source>
        <dbReference type="ARBA" id="ARBA00001974"/>
    </source>
</evidence>
<dbReference type="HAMAP" id="MF_00129">
    <property type="entry name" value="MnmG_GidA"/>
    <property type="match status" value="1"/>
</dbReference>
<evidence type="ECO:0000259" key="12">
    <source>
        <dbReference type="SMART" id="SM01228"/>
    </source>
</evidence>
<evidence type="ECO:0000256" key="10">
    <source>
        <dbReference type="ARBA" id="ARBA00031800"/>
    </source>
</evidence>
<comment type="function">
    <text evidence="2 11">NAD-binding protein involved in the addition of a carboxymethylaminomethyl (cmnm) group at the wobble position (U34) of certain tRNAs, forming tRNA-cmnm(5)s(2)U34.</text>
</comment>
<proteinExistence type="inferred from homology"/>
<evidence type="ECO:0000313" key="16">
    <source>
        <dbReference type="Proteomes" id="UP000054260"/>
    </source>
</evidence>
<dbReference type="InterPro" id="IPR040131">
    <property type="entry name" value="MnmG_N"/>
</dbReference>
<dbReference type="InterPro" id="IPR002218">
    <property type="entry name" value="MnmG-rel"/>
</dbReference>
<dbReference type="Proteomes" id="UP000055014">
    <property type="component" value="Unassembled WGS sequence"/>
</dbReference>
<dbReference type="EMBL" id="LGGH01000119">
    <property type="protein sequence ID" value="KUK67208.1"/>
    <property type="molecule type" value="Genomic_DNA"/>
</dbReference>
<feature type="domain" description="tRNA uridine 5-carboxymethylaminomethyl modification enzyme C-terminal subdomain" evidence="12">
    <location>
        <begin position="549"/>
        <end position="620"/>
    </location>
</feature>
<evidence type="ECO:0000256" key="3">
    <source>
        <dbReference type="ARBA" id="ARBA00007653"/>
    </source>
</evidence>
<dbReference type="PANTHER" id="PTHR11806:SF0">
    <property type="entry name" value="PROTEIN MTO1 HOMOLOG, MITOCHONDRIAL"/>
    <property type="match status" value="1"/>
</dbReference>
<dbReference type="Proteomes" id="UP000264215">
    <property type="component" value="Unassembled WGS sequence"/>
</dbReference>
<dbReference type="Pfam" id="PF21680">
    <property type="entry name" value="GIDA_C_1st"/>
    <property type="match status" value="1"/>
</dbReference>
<evidence type="ECO:0000256" key="4">
    <source>
        <dbReference type="ARBA" id="ARBA00020461"/>
    </source>
</evidence>
<dbReference type="Gene3D" id="3.50.50.60">
    <property type="entry name" value="FAD/NAD(P)-binding domain"/>
    <property type="match status" value="2"/>
</dbReference>
<keyword evidence="6 11" id="KW-0819">tRNA processing</keyword>
<dbReference type="Pfam" id="PF01134">
    <property type="entry name" value="GIDA"/>
    <property type="match status" value="1"/>
</dbReference>
<feature type="binding site" evidence="11">
    <location>
        <begin position="278"/>
        <end position="292"/>
    </location>
    <ligand>
        <name>NAD(+)</name>
        <dbReference type="ChEBI" id="CHEBI:57540"/>
    </ligand>
</feature>
<dbReference type="InterPro" id="IPR004416">
    <property type="entry name" value="MnmG"/>
</dbReference>
<reference evidence="13 18" key="3">
    <citation type="journal article" date="2018" name="Nat. Biotechnol.">
        <title>A standardized bacterial taxonomy based on genome phylogeny substantially revises the tree of life.</title>
        <authorList>
            <person name="Parks D.H."/>
            <person name="Chuvochina M."/>
            <person name="Waite D.W."/>
            <person name="Rinke C."/>
            <person name="Skarshewski A."/>
            <person name="Chaumeil P.A."/>
            <person name="Hugenholtz P."/>
        </authorList>
    </citation>
    <scope>NUCLEOTIDE SEQUENCE [LARGE SCALE GENOMIC DNA]</scope>
    <source>
        <strain evidence="13">UBA9905</strain>
    </source>
</reference>
<dbReference type="AlphaFoldDB" id="A0A101GYV7"/>
<name>A0A101GYV7_9BACT</name>
<keyword evidence="8 11" id="KW-0520">NAD</keyword>
<dbReference type="InterPro" id="IPR020595">
    <property type="entry name" value="MnmG-rel_CS"/>
</dbReference>
<organism evidence="14 16">
    <name type="scientific">Mesotoga infera</name>
    <dbReference type="NCBI Taxonomy" id="1236046"/>
    <lineage>
        <taxon>Bacteria</taxon>
        <taxon>Thermotogati</taxon>
        <taxon>Thermotogota</taxon>
        <taxon>Thermotogae</taxon>
        <taxon>Kosmotogales</taxon>
        <taxon>Kosmotogaceae</taxon>
        <taxon>Mesotoga</taxon>
    </lineage>
</organism>
<dbReference type="PROSITE" id="PS01280">
    <property type="entry name" value="GIDA_1"/>
    <property type="match status" value="1"/>
</dbReference>
<protein>
    <recommendedName>
        <fullName evidence="4 11">tRNA uridine 5-carboxymethylaminomethyl modification enzyme MnmG</fullName>
    </recommendedName>
    <alternativeName>
        <fullName evidence="10 11">Glucose-inhibited division protein A</fullName>
    </alternativeName>
</protein>
<gene>
    <name evidence="11" type="primary">mnmG</name>
    <name evidence="11" type="synonym">gidA</name>
    <name evidence="13" type="ORF">DIT26_06200</name>
    <name evidence="14" type="ORF">XD86_0860</name>
    <name evidence="15" type="ORF">XE02_0112</name>
</gene>
<comment type="similarity">
    <text evidence="3 11">Belongs to the MnmG family.</text>
</comment>
<dbReference type="FunFam" id="3.50.50.60:FF:000002">
    <property type="entry name" value="tRNA uridine 5-carboxymethylaminomethyl modification enzyme MnmG"/>
    <property type="match status" value="1"/>
</dbReference>
<feature type="binding site" evidence="11">
    <location>
        <begin position="16"/>
        <end position="21"/>
    </location>
    <ligand>
        <name>FAD</name>
        <dbReference type="ChEBI" id="CHEBI:57692"/>
    </ligand>
</feature>
<evidence type="ECO:0000313" key="13">
    <source>
        <dbReference type="EMBL" id="HCO70153.1"/>
    </source>
</evidence>
<evidence type="ECO:0000256" key="7">
    <source>
        <dbReference type="ARBA" id="ARBA00022827"/>
    </source>
</evidence>
<evidence type="ECO:0000313" key="17">
    <source>
        <dbReference type="Proteomes" id="UP000055014"/>
    </source>
</evidence>
<evidence type="ECO:0000313" key="15">
    <source>
        <dbReference type="EMBL" id="KUK91326.1"/>
    </source>
</evidence>
<reference evidence="14" key="1">
    <citation type="journal article" date="2015" name="MBio">
        <title>Genome-resolved metagenomic analysis reveals roles for candidate phyla and other microbial community members in biogeochemical transformations in oil reservoirs.</title>
        <authorList>
            <person name="Hu P."/>
            <person name="Tom L."/>
            <person name="Singh A."/>
            <person name="Thomas B.C."/>
            <person name="Baker B.J."/>
            <person name="Piceno Y.M."/>
            <person name="Andersen G.L."/>
            <person name="Banfield J.F."/>
        </authorList>
    </citation>
    <scope>NUCLEOTIDE SEQUENCE [LARGE SCALE GENOMIC DNA]</scope>
    <source>
        <strain evidence="14">46_47</strain>
        <strain evidence="15">46_70</strain>
    </source>
</reference>
<reference evidence="16 17" key="2">
    <citation type="journal article" date="2015" name="MBio">
        <title>Genome-Resolved Metagenomic Analysis Reveals Roles for Candidate Phyla and Other Microbial Community Members in Biogeochemical Transformations in Oil Reservoirs.</title>
        <authorList>
            <person name="Hu P."/>
            <person name="Tom L."/>
            <person name="Singh A."/>
            <person name="Thomas B.C."/>
            <person name="Baker B.J."/>
            <person name="Piceno Y.M."/>
            <person name="Andersen G.L."/>
            <person name="Banfield J.F."/>
        </authorList>
    </citation>
    <scope>NUCLEOTIDE SEQUENCE [LARGE SCALE GENOMIC DNA]</scope>
</reference>
<dbReference type="Proteomes" id="UP000054260">
    <property type="component" value="Unassembled WGS sequence"/>
</dbReference>
<dbReference type="Pfam" id="PF13932">
    <property type="entry name" value="SAM_GIDA_C"/>
    <property type="match status" value="1"/>
</dbReference>
<dbReference type="InterPro" id="IPR044920">
    <property type="entry name" value="MnmG_C_subdom_sf"/>
</dbReference>
<evidence type="ECO:0000256" key="11">
    <source>
        <dbReference type="HAMAP-Rule" id="MF_00129"/>
    </source>
</evidence>
<evidence type="ECO:0000256" key="9">
    <source>
        <dbReference type="ARBA" id="ARBA00025948"/>
    </source>
</evidence>
<dbReference type="PATRIC" id="fig|1236046.5.peg.743"/>
<dbReference type="EMBL" id="DQBS01000143">
    <property type="protein sequence ID" value="HCO70153.1"/>
    <property type="molecule type" value="Genomic_DNA"/>
</dbReference>
<comment type="caution">
    <text evidence="11">Lacks conserved residue(s) required for the propagation of feature annotation.</text>
</comment>
<dbReference type="InterPro" id="IPR049312">
    <property type="entry name" value="GIDA_C_N"/>
</dbReference>
<evidence type="ECO:0000256" key="2">
    <source>
        <dbReference type="ARBA" id="ARBA00003717"/>
    </source>
</evidence>
<comment type="cofactor">
    <cofactor evidence="1 11">
        <name>FAD</name>
        <dbReference type="ChEBI" id="CHEBI:57692"/>
    </cofactor>
</comment>
<dbReference type="InterPro" id="IPR026904">
    <property type="entry name" value="MnmG_C"/>
</dbReference>